<dbReference type="EMBL" id="CAJNOK010008021">
    <property type="protein sequence ID" value="CAF1051883.1"/>
    <property type="molecule type" value="Genomic_DNA"/>
</dbReference>
<feature type="region of interest" description="Disordered" evidence="1">
    <location>
        <begin position="276"/>
        <end position="301"/>
    </location>
</feature>
<comment type="caution">
    <text evidence="2">The sequence shown here is derived from an EMBL/GenBank/DDBJ whole genome shotgun (WGS) entry which is preliminary data.</text>
</comment>
<dbReference type="Proteomes" id="UP000681722">
    <property type="component" value="Unassembled WGS sequence"/>
</dbReference>
<dbReference type="Proteomes" id="UP000682733">
    <property type="component" value="Unassembled WGS sequence"/>
</dbReference>
<evidence type="ECO:0000313" key="2">
    <source>
        <dbReference type="EMBL" id="CAF0938368.1"/>
    </source>
</evidence>
<dbReference type="EMBL" id="CAJOBC010002093">
    <property type="protein sequence ID" value="CAF3715216.1"/>
    <property type="molecule type" value="Genomic_DNA"/>
</dbReference>
<feature type="region of interest" description="Disordered" evidence="1">
    <location>
        <begin position="54"/>
        <end position="75"/>
    </location>
</feature>
<sequence length="301" mass="33381">MVSSLLSNNYTTTGGNWVLTNEAPVVVYPDYEAPLRVRREGINNYVKNRGSLNIGDWETEGRQPNASARLPPPAPPKVFGIDATLNYTKSRGSTANLLTGYLDPPNPHQGLRVKKEGRANYEKNHDASLKTLLQNYGKLPISDRRVPNTKGEFATRMFYSNNQGSMGQIINDYGRALPSPRPVPNVKGAAATENRIKGQGDSFLITNNDPNAPTMPRCESGLGLKGDQAVENYDRSQGRNVDLLFHQYGRLPQSARANPKVKYQGVDNYIKDRGSSMRKTLSQVPPSTRFRERPQSVPPQL</sequence>
<name>A0A814CCV1_9BILA</name>
<dbReference type="EMBL" id="CAJNOQ010002093">
    <property type="protein sequence ID" value="CAF0938368.1"/>
    <property type="molecule type" value="Genomic_DNA"/>
</dbReference>
<reference evidence="2" key="1">
    <citation type="submission" date="2021-02" db="EMBL/GenBank/DDBJ databases">
        <authorList>
            <person name="Nowell W R."/>
        </authorList>
    </citation>
    <scope>NUCLEOTIDE SEQUENCE</scope>
</reference>
<accession>A0A814CCV1</accession>
<dbReference type="Proteomes" id="UP000663829">
    <property type="component" value="Unassembled WGS sequence"/>
</dbReference>
<evidence type="ECO:0000313" key="6">
    <source>
        <dbReference type="Proteomes" id="UP000663829"/>
    </source>
</evidence>
<dbReference type="Proteomes" id="UP000677228">
    <property type="component" value="Unassembled WGS sequence"/>
</dbReference>
<evidence type="ECO:0000313" key="4">
    <source>
        <dbReference type="EMBL" id="CAF3715216.1"/>
    </source>
</evidence>
<gene>
    <name evidence="2" type="ORF">GPM918_LOCUS10570</name>
    <name evidence="3" type="ORF">OVA965_LOCUS16981</name>
    <name evidence="4" type="ORF">SRO942_LOCUS10571</name>
    <name evidence="5" type="ORF">TMI583_LOCUS16991</name>
</gene>
<dbReference type="OrthoDB" id="6110468at2759"/>
<organism evidence="2 6">
    <name type="scientific">Didymodactylos carnosus</name>
    <dbReference type="NCBI Taxonomy" id="1234261"/>
    <lineage>
        <taxon>Eukaryota</taxon>
        <taxon>Metazoa</taxon>
        <taxon>Spiralia</taxon>
        <taxon>Gnathifera</taxon>
        <taxon>Rotifera</taxon>
        <taxon>Eurotatoria</taxon>
        <taxon>Bdelloidea</taxon>
        <taxon>Philodinida</taxon>
        <taxon>Philodinidae</taxon>
        <taxon>Didymodactylos</taxon>
    </lineage>
</organism>
<dbReference type="EMBL" id="CAJOBA010008033">
    <property type="protein sequence ID" value="CAF3818524.1"/>
    <property type="molecule type" value="Genomic_DNA"/>
</dbReference>
<dbReference type="AlphaFoldDB" id="A0A814CCV1"/>
<keyword evidence="6" id="KW-1185">Reference proteome</keyword>
<protein>
    <submittedName>
        <fullName evidence="2">Uncharacterized protein</fullName>
    </submittedName>
</protein>
<evidence type="ECO:0000313" key="5">
    <source>
        <dbReference type="EMBL" id="CAF3818524.1"/>
    </source>
</evidence>
<feature type="compositionally biased region" description="Polar residues" evidence="1">
    <location>
        <begin position="277"/>
        <end position="286"/>
    </location>
</feature>
<evidence type="ECO:0000313" key="3">
    <source>
        <dbReference type="EMBL" id="CAF1051883.1"/>
    </source>
</evidence>
<proteinExistence type="predicted"/>
<evidence type="ECO:0000256" key="1">
    <source>
        <dbReference type="SAM" id="MobiDB-lite"/>
    </source>
</evidence>